<dbReference type="SMART" id="SM00926">
    <property type="entry name" value="Molybdop_Fe4S4"/>
    <property type="match status" value="1"/>
</dbReference>
<dbReference type="InterPro" id="IPR050123">
    <property type="entry name" value="Prok_molybdopt-oxidoreductase"/>
</dbReference>
<dbReference type="EC" id="1.7.99.4" evidence="12"/>
<dbReference type="PANTHER" id="PTHR43105:SF11">
    <property type="entry name" value="PERIPLASMIC NITRATE REDUCTASE"/>
    <property type="match status" value="1"/>
</dbReference>
<dbReference type="SUPFAM" id="SSF53706">
    <property type="entry name" value="Formate dehydrogenase/DMSO reductase, domains 1-3"/>
    <property type="match status" value="1"/>
</dbReference>
<evidence type="ECO:0000256" key="3">
    <source>
        <dbReference type="ARBA" id="ARBA00022505"/>
    </source>
</evidence>
<dbReference type="NCBIfam" id="TIGR01706">
    <property type="entry name" value="NAPA"/>
    <property type="match status" value="1"/>
</dbReference>
<evidence type="ECO:0000256" key="6">
    <source>
        <dbReference type="ARBA" id="ARBA00022764"/>
    </source>
</evidence>
<dbReference type="PROSITE" id="PS00551">
    <property type="entry name" value="MOLYBDOPTERIN_PROK_1"/>
    <property type="match status" value="1"/>
</dbReference>
<name>A0A484X1G3_ECOLX</name>
<feature type="domain" description="4Fe-4S Mo/W bis-MGD-type" evidence="11">
    <location>
        <begin position="39"/>
        <end position="95"/>
    </location>
</feature>
<dbReference type="PROSITE" id="PS51669">
    <property type="entry name" value="4FE4S_MOW_BIS_MGD"/>
    <property type="match status" value="1"/>
</dbReference>
<keyword evidence="3" id="KW-0500">Molybdenum</keyword>
<evidence type="ECO:0000256" key="4">
    <source>
        <dbReference type="ARBA" id="ARBA00022723"/>
    </source>
</evidence>
<dbReference type="Pfam" id="PF00384">
    <property type="entry name" value="Molybdopterin"/>
    <property type="match status" value="1"/>
</dbReference>
<reference evidence="12 13" key="1">
    <citation type="submission" date="2019-03" db="EMBL/GenBank/DDBJ databases">
        <authorList>
            <consortium name="Pathogen Informatics"/>
        </authorList>
    </citation>
    <scope>NUCLEOTIDE SEQUENCE [LARGE SCALE GENOMIC DNA]</scope>
    <source>
        <strain evidence="12 13">NCTC9001</strain>
    </source>
</reference>
<dbReference type="InterPro" id="IPR019546">
    <property type="entry name" value="TAT_signal_bac_arc"/>
</dbReference>
<evidence type="ECO:0000313" key="13">
    <source>
        <dbReference type="Proteomes" id="UP000372890"/>
    </source>
</evidence>
<dbReference type="Gene3D" id="3.30.200.210">
    <property type="match status" value="1"/>
</dbReference>
<dbReference type="InterPro" id="IPR006963">
    <property type="entry name" value="Mopterin_OxRdtase_4Fe-4S_dom"/>
</dbReference>
<evidence type="ECO:0000256" key="5">
    <source>
        <dbReference type="ARBA" id="ARBA00022729"/>
    </source>
</evidence>
<dbReference type="PROSITE" id="PS51318">
    <property type="entry name" value="TAT"/>
    <property type="match status" value="1"/>
</dbReference>
<keyword evidence="4" id="KW-0479">Metal-binding</keyword>
<dbReference type="NCBIfam" id="NF010055">
    <property type="entry name" value="PRK13532.1"/>
    <property type="match status" value="1"/>
</dbReference>
<evidence type="ECO:0000256" key="8">
    <source>
        <dbReference type="ARBA" id="ARBA00023004"/>
    </source>
</evidence>
<dbReference type="PANTHER" id="PTHR43105">
    <property type="entry name" value="RESPIRATORY NITRATE REDUCTASE"/>
    <property type="match status" value="1"/>
</dbReference>
<dbReference type="GO" id="GO:0008940">
    <property type="term" value="F:nitrate reductase activity"/>
    <property type="evidence" value="ECO:0007669"/>
    <property type="project" value="InterPro"/>
</dbReference>
<dbReference type="GO" id="GO:0030151">
    <property type="term" value="F:molybdenum ion binding"/>
    <property type="evidence" value="ECO:0007669"/>
    <property type="project" value="InterPro"/>
</dbReference>
<keyword evidence="5 10" id="KW-0732">Signal</keyword>
<dbReference type="Proteomes" id="UP000372890">
    <property type="component" value="Unassembled WGS sequence"/>
</dbReference>
<dbReference type="FunFam" id="3.40.228.10:FF:000001">
    <property type="entry name" value="Periplasmic nitrate reductase"/>
    <property type="match status" value="1"/>
</dbReference>
<protein>
    <submittedName>
        <fullName evidence="12">Periplasmic nitrate reductase</fullName>
        <ecNumber evidence="12">1.7.99.4</ecNumber>
    </submittedName>
</protein>
<dbReference type="GO" id="GO:0051539">
    <property type="term" value="F:4 iron, 4 sulfur cluster binding"/>
    <property type="evidence" value="ECO:0007669"/>
    <property type="project" value="UniProtKB-KW"/>
</dbReference>
<keyword evidence="2" id="KW-0004">4Fe-4S</keyword>
<keyword evidence="6" id="KW-0574">Periplasm</keyword>
<sequence>MKLSRRSFMKANAVAAAAAAAGLSVPGVARAVVGQQEAIKWDKAPCRFCGTGCGVLVGTQQGRVVACQGDPDAPVNRGLNCIKGYFLPKIMYGKDRLTQPLLRMKNGKYDKEGEFTPITWDQAFDVMEDKFKTALKEKGPESIGMFGSGQWTIWEGYAASKLFKAGFRSNNIDPNARHCMASAVVGFMRTFGMDEPMGCYDDIEQADAFVLWGSNMAEMHPILWSRITNRRLSNQNVTVAVLSTYQHRSFELADNGIIFTPQSDLVILNYIANYIIQNNAINQDFFSKHVNLRKGATDIGYGLRPTHPLEKAAKNPGSDASEPMSFEDYKAFVAEYTLEKTAEMTGVPKDQLEQLAQLYADPNKKVISYWTMGFNQHTRGVWANNLVYNLHLLTGKISQPGCGPFSLTGQPSACGTAREVGTFAHRLPADMVVTNEKHRDICEKKWNIPSGTIPAKIGLHAVAQDRALKDGQTECLLDHVYQ</sequence>
<dbReference type="GO" id="GO:0009325">
    <property type="term" value="C:nitrate reductase complex"/>
    <property type="evidence" value="ECO:0007669"/>
    <property type="project" value="TreeGrafter"/>
</dbReference>
<dbReference type="Gene3D" id="3.40.228.10">
    <property type="entry name" value="Dimethylsulfoxide Reductase, domain 2"/>
    <property type="match status" value="1"/>
</dbReference>
<dbReference type="Pfam" id="PF04879">
    <property type="entry name" value="Molybdop_Fe4S4"/>
    <property type="match status" value="1"/>
</dbReference>
<accession>A0A484X1G3</accession>
<keyword evidence="8" id="KW-0408">Iron</keyword>
<evidence type="ECO:0000259" key="11">
    <source>
        <dbReference type="PROSITE" id="PS51669"/>
    </source>
</evidence>
<dbReference type="GO" id="GO:0016020">
    <property type="term" value="C:membrane"/>
    <property type="evidence" value="ECO:0007669"/>
    <property type="project" value="TreeGrafter"/>
</dbReference>
<evidence type="ECO:0000313" key="12">
    <source>
        <dbReference type="EMBL" id="VFS17444.1"/>
    </source>
</evidence>
<organism evidence="12 13">
    <name type="scientific">Escherichia coli</name>
    <dbReference type="NCBI Taxonomy" id="562"/>
    <lineage>
        <taxon>Bacteria</taxon>
        <taxon>Pseudomonadati</taxon>
        <taxon>Pseudomonadota</taxon>
        <taxon>Gammaproteobacteria</taxon>
        <taxon>Enterobacterales</taxon>
        <taxon>Enterobacteriaceae</taxon>
        <taxon>Escherichia</taxon>
    </lineage>
</organism>
<keyword evidence="9" id="KW-0411">Iron-sulfur</keyword>
<comment type="cofactor">
    <cofactor evidence="1">
        <name>Mo-bis(molybdopterin guanine dinucleotide)</name>
        <dbReference type="ChEBI" id="CHEBI:60539"/>
    </cofactor>
</comment>
<evidence type="ECO:0000256" key="9">
    <source>
        <dbReference type="ARBA" id="ARBA00023014"/>
    </source>
</evidence>
<keyword evidence="7 12" id="KW-0560">Oxidoreductase</keyword>
<gene>
    <name evidence="12" type="primary">napA_1</name>
    <name evidence="12" type="ORF">NCTC9001_02058</name>
</gene>
<evidence type="ECO:0000256" key="2">
    <source>
        <dbReference type="ARBA" id="ARBA00022485"/>
    </source>
</evidence>
<evidence type="ECO:0000256" key="1">
    <source>
        <dbReference type="ARBA" id="ARBA00001942"/>
    </source>
</evidence>
<feature type="chain" id="PRO_5019737526" evidence="10">
    <location>
        <begin position="32"/>
        <end position="482"/>
    </location>
</feature>
<dbReference type="EMBL" id="CAADIS010000004">
    <property type="protein sequence ID" value="VFS17444.1"/>
    <property type="molecule type" value="Genomic_DNA"/>
</dbReference>
<dbReference type="AlphaFoldDB" id="A0A484X1G3"/>
<dbReference type="NCBIfam" id="TIGR01409">
    <property type="entry name" value="TAT_signal_seq"/>
    <property type="match status" value="1"/>
</dbReference>
<dbReference type="InterPro" id="IPR010051">
    <property type="entry name" value="Periplasm_NO3_reductase_lsu"/>
</dbReference>
<feature type="signal peptide" evidence="10">
    <location>
        <begin position="1"/>
        <end position="31"/>
    </location>
</feature>
<dbReference type="InterPro" id="IPR006311">
    <property type="entry name" value="TAT_signal"/>
</dbReference>
<evidence type="ECO:0000256" key="10">
    <source>
        <dbReference type="SAM" id="SignalP"/>
    </source>
</evidence>
<proteinExistence type="predicted"/>
<evidence type="ECO:0000256" key="7">
    <source>
        <dbReference type="ARBA" id="ARBA00023002"/>
    </source>
</evidence>
<dbReference type="InterPro" id="IPR027467">
    <property type="entry name" value="MopterinOxRdtase_cofactor_BS"/>
</dbReference>
<dbReference type="InterPro" id="IPR006656">
    <property type="entry name" value="Mopterin_OxRdtase"/>
</dbReference>